<dbReference type="PANTHER" id="PTHR30273">
    <property type="entry name" value="PERIPLASMIC SIGNAL SENSOR AND SIGMA FACTOR ACTIVATOR FECR-RELATED"/>
    <property type="match status" value="1"/>
</dbReference>
<keyword evidence="1" id="KW-0472">Membrane</keyword>
<dbReference type="InterPro" id="IPR012373">
    <property type="entry name" value="Ferrdict_sens_TM"/>
</dbReference>
<keyword evidence="5" id="KW-1185">Reference proteome</keyword>
<gene>
    <name evidence="4" type="ORF">LX99_00896</name>
</gene>
<feature type="transmembrane region" description="Helical" evidence="1">
    <location>
        <begin position="84"/>
        <end position="103"/>
    </location>
</feature>
<dbReference type="Pfam" id="PF04773">
    <property type="entry name" value="FecR"/>
    <property type="match status" value="1"/>
</dbReference>
<evidence type="ECO:0000259" key="3">
    <source>
        <dbReference type="Pfam" id="PF16344"/>
    </source>
</evidence>
<dbReference type="InterPro" id="IPR006860">
    <property type="entry name" value="FecR"/>
</dbReference>
<dbReference type="Proteomes" id="UP000245678">
    <property type="component" value="Unassembled WGS sequence"/>
</dbReference>
<dbReference type="GO" id="GO:0016989">
    <property type="term" value="F:sigma factor antagonist activity"/>
    <property type="evidence" value="ECO:0007669"/>
    <property type="project" value="TreeGrafter"/>
</dbReference>
<feature type="domain" description="Protein FecR C-terminal" evidence="3">
    <location>
        <begin position="277"/>
        <end position="342"/>
    </location>
</feature>
<comment type="caution">
    <text evidence="4">The sequence shown here is derived from an EMBL/GenBank/DDBJ whole genome shotgun (WGS) entry which is preliminary data.</text>
</comment>
<evidence type="ECO:0000313" key="5">
    <source>
        <dbReference type="Proteomes" id="UP000245678"/>
    </source>
</evidence>
<name>A0A316HGU5_9SPHI</name>
<reference evidence="4 5" key="1">
    <citation type="submission" date="2018-05" db="EMBL/GenBank/DDBJ databases">
        <title>Genomic Encyclopedia of Archaeal and Bacterial Type Strains, Phase II (KMG-II): from individual species to whole genera.</title>
        <authorList>
            <person name="Goeker M."/>
        </authorList>
    </citation>
    <scope>NUCLEOTIDE SEQUENCE [LARGE SCALE GENOMIC DNA]</scope>
    <source>
        <strain evidence="4 5">DSM 19975</strain>
    </source>
</reference>
<evidence type="ECO:0000256" key="1">
    <source>
        <dbReference type="SAM" id="Phobius"/>
    </source>
</evidence>
<dbReference type="Gene3D" id="2.60.120.1440">
    <property type="match status" value="1"/>
</dbReference>
<evidence type="ECO:0000313" key="4">
    <source>
        <dbReference type="EMBL" id="PWK80429.1"/>
    </source>
</evidence>
<keyword evidence="1" id="KW-0812">Transmembrane</keyword>
<dbReference type="EMBL" id="QGHA01000001">
    <property type="protein sequence ID" value="PWK80429.1"/>
    <property type="molecule type" value="Genomic_DNA"/>
</dbReference>
<organism evidence="4 5">
    <name type="scientific">Mucilaginibacter oryzae</name>
    <dbReference type="NCBI Taxonomy" id="468058"/>
    <lineage>
        <taxon>Bacteria</taxon>
        <taxon>Pseudomonadati</taxon>
        <taxon>Bacteroidota</taxon>
        <taxon>Sphingobacteriia</taxon>
        <taxon>Sphingobacteriales</taxon>
        <taxon>Sphingobacteriaceae</taxon>
        <taxon>Mucilaginibacter</taxon>
    </lineage>
</organism>
<protein>
    <submittedName>
        <fullName evidence="4">FecR family protein</fullName>
    </submittedName>
</protein>
<dbReference type="Gene3D" id="3.55.50.30">
    <property type="match status" value="1"/>
</dbReference>
<keyword evidence="1" id="KW-1133">Transmembrane helix</keyword>
<dbReference type="AlphaFoldDB" id="A0A316HGU5"/>
<feature type="domain" description="FecR protein" evidence="2">
    <location>
        <begin position="133"/>
        <end position="219"/>
    </location>
</feature>
<dbReference type="Pfam" id="PF16344">
    <property type="entry name" value="FecR_C"/>
    <property type="match status" value="1"/>
</dbReference>
<sequence>MKEPVRIDLLEKYIKGDCTEVEIALVKQWYLSFEQEDDHVSALSTADEKGLEERIYFNIISKLDLANQQAPAQMQTKVAPIRRWYTIAAAAVVVIALSVLALISTKNTTPQQLAVSPAGDVHLFKVTNSTPHIYKVTLPDSSVVWLHPSAKISYPDVFASNSRQVTISGECFFEVTKNPQRPFIISSRSIVTKVWGTSFLVRDNEHGNMADVSVLTGKVSVSVKPAGKNSAISTRLAEGEVMVYPHQKAVYLSDKHSLTSQQVETTSAVKQYRRVNLVFENKPLRDIIPVLDSAFNVNIRISNEKLSHYILNADFEGFNLPDVLDAIRKSLNVDYTIVNNHIELK</sequence>
<proteinExistence type="predicted"/>
<dbReference type="PIRSF" id="PIRSF018266">
    <property type="entry name" value="FecR"/>
    <property type="match status" value="1"/>
</dbReference>
<dbReference type="RefSeq" id="WP_109606737.1">
    <property type="nucleotide sequence ID" value="NZ_QGHA01000001.1"/>
</dbReference>
<dbReference type="InterPro" id="IPR032508">
    <property type="entry name" value="FecR_C"/>
</dbReference>
<evidence type="ECO:0000259" key="2">
    <source>
        <dbReference type="Pfam" id="PF04773"/>
    </source>
</evidence>
<dbReference type="PANTHER" id="PTHR30273:SF2">
    <property type="entry name" value="PROTEIN FECR"/>
    <property type="match status" value="1"/>
</dbReference>
<accession>A0A316HGU5</accession>